<dbReference type="SUPFAM" id="SSF88659">
    <property type="entry name" value="Sigma3 and sigma4 domains of RNA polymerase sigma factors"/>
    <property type="match status" value="1"/>
</dbReference>
<dbReference type="EMBL" id="JAGQHS010000476">
    <property type="protein sequence ID" value="MCA9759758.1"/>
    <property type="molecule type" value="Genomic_DNA"/>
</dbReference>
<dbReference type="Pfam" id="PF07638">
    <property type="entry name" value="Sigma70_ECF"/>
    <property type="match status" value="1"/>
</dbReference>
<feature type="domain" description="RNA polymerase sigma-70 ECF-like HTH" evidence="1">
    <location>
        <begin position="1"/>
        <end position="102"/>
    </location>
</feature>
<dbReference type="InterPro" id="IPR053812">
    <property type="entry name" value="HTH_Sigma70_ECF-like"/>
</dbReference>
<gene>
    <name evidence="2" type="ORF">KDA27_28430</name>
</gene>
<name>A0A956SIN7_UNCEI</name>
<proteinExistence type="predicted"/>
<sequence length="110" mass="12400">ATLMERILKEHARRKGAQKRGGGFVRVSFDDGIAVVPGRDEDADTLYRALAELRALDPDLARVVDYSFAGLTQVEMAELLEVSERKVRADWAWARSWLRTKIASLEADVR</sequence>
<reference evidence="2" key="2">
    <citation type="journal article" date="2021" name="Microbiome">
        <title>Successional dynamics and alternative stable states in a saline activated sludge microbial community over 9 years.</title>
        <authorList>
            <person name="Wang Y."/>
            <person name="Ye J."/>
            <person name="Ju F."/>
            <person name="Liu L."/>
            <person name="Boyd J.A."/>
            <person name="Deng Y."/>
            <person name="Parks D.H."/>
            <person name="Jiang X."/>
            <person name="Yin X."/>
            <person name="Woodcroft B.J."/>
            <person name="Tyson G.W."/>
            <person name="Hugenholtz P."/>
            <person name="Polz M.F."/>
            <person name="Zhang T."/>
        </authorList>
    </citation>
    <scope>NUCLEOTIDE SEQUENCE</scope>
    <source>
        <strain evidence="2">HKST-UBA02</strain>
    </source>
</reference>
<reference evidence="2" key="1">
    <citation type="submission" date="2020-04" db="EMBL/GenBank/DDBJ databases">
        <authorList>
            <person name="Zhang T."/>
        </authorList>
    </citation>
    <scope>NUCLEOTIDE SEQUENCE</scope>
    <source>
        <strain evidence="2">HKST-UBA02</strain>
    </source>
</reference>
<protein>
    <submittedName>
        <fullName evidence="2">RNA polymerase subunit sigma-70</fullName>
    </submittedName>
</protein>
<evidence type="ECO:0000313" key="3">
    <source>
        <dbReference type="Proteomes" id="UP000739538"/>
    </source>
</evidence>
<comment type="caution">
    <text evidence="2">The sequence shown here is derived from an EMBL/GenBank/DDBJ whole genome shotgun (WGS) entry which is preliminary data.</text>
</comment>
<accession>A0A956SIN7</accession>
<evidence type="ECO:0000259" key="1">
    <source>
        <dbReference type="Pfam" id="PF07638"/>
    </source>
</evidence>
<dbReference type="InterPro" id="IPR013324">
    <property type="entry name" value="RNA_pol_sigma_r3/r4-like"/>
</dbReference>
<organism evidence="2 3">
    <name type="scientific">Eiseniibacteriota bacterium</name>
    <dbReference type="NCBI Taxonomy" id="2212470"/>
    <lineage>
        <taxon>Bacteria</taxon>
        <taxon>Candidatus Eiseniibacteriota</taxon>
    </lineage>
</organism>
<dbReference type="Gene3D" id="1.10.10.10">
    <property type="entry name" value="Winged helix-like DNA-binding domain superfamily/Winged helix DNA-binding domain"/>
    <property type="match status" value="1"/>
</dbReference>
<evidence type="ECO:0000313" key="2">
    <source>
        <dbReference type="EMBL" id="MCA9759758.1"/>
    </source>
</evidence>
<dbReference type="AlphaFoldDB" id="A0A956SIN7"/>
<dbReference type="Proteomes" id="UP000739538">
    <property type="component" value="Unassembled WGS sequence"/>
</dbReference>
<dbReference type="InterPro" id="IPR036388">
    <property type="entry name" value="WH-like_DNA-bd_sf"/>
</dbReference>
<feature type="non-terminal residue" evidence="2">
    <location>
        <position position="1"/>
    </location>
</feature>